<dbReference type="EMBL" id="CP015405">
    <property type="protein sequence ID" value="ANU77199.1"/>
    <property type="molecule type" value="Genomic_DNA"/>
</dbReference>
<keyword evidence="1" id="KW-0238">DNA-binding</keyword>
<evidence type="ECO:0000313" key="3">
    <source>
        <dbReference type="EMBL" id="ANU77199.1"/>
    </source>
</evidence>
<dbReference type="CDD" id="cd00093">
    <property type="entry name" value="HTH_XRE"/>
    <property type="match status" value="1"/>
</dbReference>
<evidence type="ECO:0000259" key="2">
    <source>
        <dbReference type="PROSITE" id="PS50943"/>
    </source>
</evidence>
<dbReference type="PROSITE" id="PS50943">
    <property type="entry name" value="HTH_CROC1"/>
    <property type="match status" value="1"/>
</dbReference>
<gene>
    <name evidence="3" type="ORF">A4V09_16400</name>
</gene>
<dbReference type="PANTHER" id="PTHR46558:SF11">
    <property type="entry name" value="HTH-TYPE TRANSCRIPTIONAL REGULATOR XRE"/>
    <property type="match status" value="1"/>
</dbReference>
<evidence type="ECO:0000313" key="4">
    <source>
        <dbReference type="Proteomes" id="UP000092574"/>
    </source>
</evidence>
<dbReference type="SUPFAM" id="SSF47413">
    <property type="entry name" value="lambda repressor-like DNA-binding domains"/>
    <property type="match status" value="1"/>
</dbReference>
<feature type="domain" description="HTH cro/C1-type" evidence="2">
    <location>
        <begin position="45"/>
        <end position="99"/>
    </location>
</feature>
<dbReference type="Gene3D" id="1.10.260.40">
    <property type="entry name" value="lambda repressor-like DNA-binding domains"/>
    <property type="match status" value="1"/>
</dbReference>
<dbReference type="Proteomes" id="UP000092574">
    <property type="component" value="Chromosome"/>
</dbReference>
<accession>A0A1C7IFG9</accession>
<dbReference type="KEGG" id="byl:A4V09_16400"/>
<reference evidence="3" key="1">
    <citation type="submission" date="2017-04" db="EMBL/GenBank/DDBJ databases">
        <title>Complete Genome Sequences of Twelve Strains of a Stable Defined Moderately Diverse Mouse Microbiota 2 (sDMDMm2).</title>
        <authorList>
            <person name="Uchimura Y."/>
            <person name="Wyss M."/>
            <person name="Brugiroux S."/>
            <person name="Limenitakis J.P."/>
            <person name="Stecher B."/>
            <person name="McCoy K.D."/>
            <person name="Macpherson A.J."/>
        </authorList>
    </citation>
    <scope>NUCLEOTIDE SEQUENCE</scope>
    <source>
        <strain evidence="3">YL58</strain>
    </source>
</reference>
<keyword evidence="4" id="KW-1185">Reference proteome</keyword>
<dbReference type="Pfam" id="PF01381">
    <property type="entry name" value="HTH_3"/>
    <property type="match status" value="1"/>
</dbReference>
<name>A0A1C7IFG9_9FIRM</name>
<dbReference type="SMART" id="SM00530">
    <property type="entry name" value="HTH_XRE"/>
    <property type="match status" value="1"/>
</dbReference>
<dbReference type="InterPro" id="IPR001387">
    <property type="entry name" value="Cro/C1-type_HTH"/>
</dbReference>
<dbReference type="GO" id="GO:0003677">
    <property type="term" value="F:DNA binding"/>
    <property type="evidence" value="ECO:0007669"/>
    <property type="project" value="UniProtKB-KW"/>
</dbReference>
<dbReference type="AlphaFoldDB" id="A0A1C7IFG9"/>
<dbReference type="STRING" id="1796616.A4V09_16400"/>
<organism evidence="3 4">
    <name type="scientific">Blautia pseudococcoides</name>
    <dbReference type="NCBI Taxonomy" id="1796616"/>
    <lineage>
        <taxon>Bacteria</taxon>
        <taxon>Bacillati</taxon>
        <taxon>Bacillota</taxon>
        <taxon>Clostridia</taxon>
        <taxon>Lachnospirales</taxon>
        <taxon>Lachnospiraceae</taxon>
        <taxon>Blautia</taxon>
    </lineage>
</organism>
<dbReference type="InterPro" id="IPR010982">
    <property type="entry name" value="Lambda_DNA-bd_dom_sf"/>
</dbReference>
<evidence type="ECO:0000256" key="1">
    <source>
        <dbReference type="ARBA" id="ARBA00023125"/>
    </source>
</evidence>
<sequence>MQGMYICYNEHSKKLCLGNKKQSGGWLRLSVLNMEDNIMKINEIIRTRRKELKLTQEQAAEYLGISAPAVNKWEKGVSYPDITLLPPLARLLKVDLNTLLSFKEELTDEEINHFCSRIFAVLKESGYKPGHELAVQKIKEYPNSYKLIYNLAGFLKGALLMFPTAEEDKAGYEEEIRGLFERVARDKKADWGIRGSALNMLVGDYIQMEEYHRAAELLEEIPDLGVDKRPMLILLYRKQGKTEEAVKLTQKKLLQAAGDVQNCLIVLMEICKEQGCDEGVEYYRRKCRDAVELLDLWEYGKYVADYSAAVAEKDAVRTLELLERMLESMGKPWNPGESRLYDKLAEQSADNGQQKEIFERMRNGLLMEIEKGEAFDFLRDRQEFKDLFAKFREGGR</sequence>
<dbReference type="OrthoDB" id="9812495at2"/>
<dbReference type="PANTHER" id="PTHR46558">
    <property type="entry name" value="TRACRIPTIONAL REGULATORY PROTEIN-RELATED-RELATED"/>
    <property type="match status" value="1"/>
</dbReference>
<proteinExistence type="predicted"/>
<protein>
    <recommendedName>
        <fullName evidence="2">HTH cro/C1-type domain-containing protein</fullName>
    </recommendedName>
</protein>